<keyword evidence="1" id="KW-0472">Membrane</keyword>
<feature type="transmembrane region" description="Helical" evidence="1">
    <location>
        <begin position="41"/>
        <end position="64"/>
    </location>
</feature>
<gene>
    <name evidence="2" type="ORF">PSON_ATCC_30995.1.T1320128</name>
</gene>
<dbReference type="PANTHER" id="PTHR13018:SF83">
    <property type="entry name" value="RRM DOMAIN-CONTAINING PROTEIN"/>
    <property type="match status" value="1"/>
</dbReference>
<dbReference type="Proteomes" id="UP000692954">
    <property type="component" value="Unassembled WGS sequence"/>
</dbReference>
<evidence type="ECO:0000256" key="1">
    <source>
        <dbReference type="SAM" id="Phobius"/>
    </source>
</evidence>
<dbReference type="OrthoDB" id="293862at2759"/>
<name>A0A8S1R0B7_9CILI</name>
<reference evidence="2" key="1">
    <citation type="submission" date="2021-01" db="EMBL/GenBank/DDBJ databases">
        <authorList>
            <consortium name="Genoscope - CEA"/>
            <person name="William W."/>
        </authorList>
    </citation>
    <scope>NUCLEOTIDE SEQUENCE</scope>
</reference>
<keyword evidence="3" id="KW-1185">Reference proteome</keyword>
<dbReference type="EMBL" id="CAJJDN010000132">
    <property type="protein sequence ID" value="CAD8121476.1"/>
    <property type="molecule type" value="Genomic_DNA"/>
</dbReference>
<keyword evidence="1" id="KW-0812">Transmembrane</keyword>
<sequence>MGVAQFLNTAILTLIINLFITEDVSSLNQAIWQTGGLNSNIMLIFITNSIMPWLTQLLDVNYFYKLYVRQKIIRQGEDCKYTQNEANQAFEGPSIDLSQKYANLCKTLMFTFLYSALLPIGVCFTFFSIVCIYWTEKYLLIRRDSKPAPTGSAMAEAMIDFYIELILLLFSLGCTFWEWVNYDQVHYLTWLQLGFSTLHYLVPIQKVCGCIVDLGIDNATVETYDQKFLTFYDDYDRRNPVTLDSAKEKWIKLHQETVQSNFQPKTKNLIKKFHQINHISSGIAKIHPLDSRNIKDIDQIQELQS</sequence>
<comment type="caution">
    <text evidence="2">The sequence shown here is derived from an EMBL/GenBank/DDBJ whole genome shotgun (WGS) entry which is preliminary data.</text>
</comment>
<evidence type="ECO:0000313" key="2">
    <source>
        <dbReference type="EMBL" id="CAD8121476.1"/>
    </source>
</evidence>
<protein>
    <submittedName>
        <fullName evidence="2">Uncharacterized protein</fullName>
    </submittedName>
</protein>
<dbReference type="PANTHER" id="PTHR13018">
    <property type="entry name" value="PROBABLE MEMBRANE PROTEIN DUF221-RELATED"/>
    <property type="match status" value="1"/>
</dbReference>
<accession>A0A8S1R0B7</accession>
<feature type="transmembrane region" description="Helical" evidence="1">
    <location>
        <begin position="108"/>
        <end position="135"/>
    </location>
</feature>
<keyword evidence="1" id="KW-1133">Transmembrane helix</keyword>
<dbReference type="InterPro" id="IPR045122">
    <property type="entry name" value="Csc1-like"/>
</dbReference>
<evidence type="ECO:0000313" key="3">
    <source>
        <dbReference type="Proteomes" id="UP000692954"/>
    </source>
</evidence>
<dbReference type="AlphaFoldDB" id="A0A8S1R0B7"/>
<feature type="transmembrane region" description="Helical" evidence="1">
    <location>
        <begin position="161"/>
        <end position="180"/>
    </location>
</feature>
<organism evidence="2 3">
    <name type="scientific">Paramecium sonneborni</name>
    <dbReference type="NCBI Taxonomy" id="65129"/>
    <lineage>
        <taxon>Eukaryota</taxon>
        <taxon>Sar</taxon>
        <taxon>Alveolata</taxon>
        <taxon>Ciliophora</taxon>
        <taxon>Intramacronucleata</taxon>
        <taxon>Oligohymenophorea</taxon>
        <taxon>Peniculida</taxon>
        <taxon>Parameciidae</taxon>
        <taxon>Paramecium</taxon>
    </lineage>
</organism>
<dbReference type="GO" id="GO:0005886">
    <property type="term" value="C:plasma membrane"/>
    <property type="evidence" value="ECO:0007669"/>
    <property type="project" value="TreeGrafter"/>
</dbReference>
<proteinExistence type="predicted"/>
<dbReference type="GO" id="GO:0005227">
    <property type="term" value="F:calcium-activated cation channel activity"/>
    <property type="evidence" value="ECO:0007669"/>
    <property type="project" value="InterPro"/>
</dbReference>